<feature type="domain" description="KaiC-like" evidence="1">
    <location>
        <begin position="2"/>
        <end position="60"/>
    </location>
</feature>
<evidence type="ECO:0000313" key="2">
    <source>
        <dbReference type="EMBL" id="HIP74565.1"/>
    </source>
</evidence>
<dbReference type="Proteomes" id="UP000649326">
    <property type="component" value="Unassembled WGS sequence"/>
</dbReference>
<evidence type="ECO:0000259" key="1">
    <source>
        <dbReference type="Pfam" id="PF06745"/>
    </source>
</evidence>
<dbReference type="Proteomes" id="UP000653692">
    <property type="component" value="Unassembled WGS sequence"/>
</dbReference>
<protein>
    <recommendedName>
        <fullName evidence="1">KaiC-like domain-containing protein</fullName>
    </recommendedName>
</protein>
<dbReference type="EMBL" id="DQUG01000001">
    <property type="protein sequence ID" value="HIP74565.1"/>
    <property type="molecule type" value="Genomic_DNA"/>
</dbReference>
<reference evidence="3" key="1">
    <citation type="journal article" date="2020" name="ISME J.">
        <title>Gammaproteobacteria mediating utilization of methyl-, sulfur- and petroleum organic compounds in deep ocean hydrothermal plumes.</title>
        <authorList>
            <person name="Zhou Z."/>
            <person name="Liu Y."/>
            <person name="Pan J."/>
            <person name="Cron B.R."/>
            <person name="Toner B.M."/>
            <person name="Anantharaman K."/>
            <person name="Breier J.A."/>
            <person name="Dick G.J."/>
            <person name="Li M."/>
        </authorList>
    </citation>
    <scope>NUCLEOTIDE SEQUENCE</scope>
    <source>
        <strain evidence="2">SZUA-1451</strain>
        <strain evidence="3">SZUA-1476</strain>
    </source>
</reference>
<dbReference type="InterPro" id="IPR014774">
    <property type="entry name" value="KaiC-like_dom"/>
</dbReference>
<evidence type="ECO:0000313" key="3">
    <source>
        <dbReference type="EMBL" id="HIP88580.1"/>
    </source>
</evidence>
<accession>A0A833E1H8</accession>
<dbReference type="Pfam" id="PF06745">
    <property type="entry name" value="ATPase"/>
    <property type="match status" value="1"/>
</dbReference>
<sequence>MISTGIQRLDNILNGGIREENSIRFSGLFDEDHRILMHQFVLSLLTQNYKVLLVEFKQTPTL</sequence>
<proteinExistence type="predicted"/>
<dbReference type="EMBL" id="DQUR01000038">
    <property type="protein sequence ID" value="HIP88580.1"/>
    <property type="molecule type" value="Genomic_DNA"/>
</dbReference>
<dbReference type="AlphaFoldDB" id="A0A833E1H8"/>
<gene>
    <name evidence="2" type="ORF">EYH13_00025</name>
    <name evidence="3" type="ORF">EYH24_01095</name>
</gene>
<name>A0A833E1H8_9EURY</name>
<dbReference type="Gene3D" id="3.40.50.300">
    <property type="entry name" value="P-loop containing nucleotide triphosphate hydrolases"/>
    <property type="match status" value="1"/>
</dbReference>
<dbReference type="InterPro" id="IPR027417">
    <property type="entry name" value="P-loop_NTPase"/>
</dbReference>
<organism evidence="3 4">
    <name type="scientific">Thermococcus paralvinellae</name>
    <dbReference type="NCBI Taxonomy" id="582419"/>
    <lineage>
        <taxon>Archaea</taxon>
        <taxon>Methanobacteriati</taxon>
        <taxon>Methanobacteriota</taxon>
        <taxon>Thermococci</taxon>
        <taxon>Thermococcales</taxon>
        <taxon>Thermococcaceae</taxon>
        <taxon>Thermococcus</taxon>
    </lineage>
</organism>
<comment type="caution">
    <text evidence="3">The sequence shown here is derived from an EMBL/GenBank/DDBJ whole genome shotgun (WGS) entry which is preliminary data.</text>
</comment>
<evidence type="ECO:0000313" key="4">
    <source>
        <dbReference type="Proteomes" id="UP000653692"/>
    </source>
</evidence>